<keyword evidence="6" id="KW-1185">Reference proteome</keyword>
<keyword evidence="2" id="KW-0238">DNA-binding</keyword>
<dbReference type="CDD" id="cd00090">
    <property type="entry name" value="HTH_ARSR"/>
    <property type="match status" value="1"/>
</dbReference>
<dbReference type="InterPro" id="IPR051081">
    <property type="entry name" value="HTH_MetalResp_TranReg"/>
</dbReference>
<dbReference type="EMBL" id="BRXR01000001">
    <property type="protein sequence ID" value="GLC31675.1"/>
    <property type="molecule type" value="Genomic_DNA"/>
</dbReference>
<dbReference type="PANTHER" id="PTHR33154">
    <property type="entry name" value="TRANSCRIPTIONAL REGULATOR, ARSR FAMILY"/>
    <property type="match status" value="1"/>
</dbReference>
<dbReference type="Gene3D" id="1.10.10.10">
    <property type="entry name" value="Winged helix-like DNA-binding domain superfamily/Winged helix DNA-binding domain"/>
    <property type="match status" value="1"/>
</dbReference>
<dbReference type="InterPro" id="IPR036390">
    <property type="entry name" value="WH_DNA-bd_sf"/>
</dbReference>
<dbReference type="InterPro" id="IPR011991">
    <property type="entry name" value="ArsR-like_HTH"/>
</dbReference>
<proteinExistence type="predicted"/>
<evidence type="ECO:0000256" key="2">
    <source>
        <dbReference type="ARBA" id="ARBA00023125"/>
    </source>
</evidence>
<dbReference type="InterPro" id="IPR001845">
    <property type="entry name" value="HTH_ArsR_DNA-bd_dom"/>
</dbReference>
<protein>
    <recommendedName>
        <fullName evidence="4">HTH arsR-type domain-containing protein</fullName>
    </recommendedName>
</protein>
<dbReference type="RefSeq" id="WP_264851005.1">
    <property type="nucleotide sequence ID" value="NZ_BRXR01000001.1"/>
</dbReference>
<evidence type="ECO:0000256" key="3">
    <source>
        <dbReference type="ARBA" id="ARBA00023163"/>
    </source>
</evidence>
<dbReference type="Proteomes" id="UP001208567">
    <property type="component" value="Unassembled WGS sequence"/>
</dbReference>
<evidence type="ECO:0000313" key="6">
    <source>
        <dbReference type="Proteomes" id="UP001208567"/>
    </source>
</evidence>
<evidence type="ECO:0000313" key="5">
    <source>
        <dbReference type="EMBL" id="GLC31675.1"/>
    </source>
</evidence>
<evidence type="ECO:0000259" key="4">
    <source>
        <dbReference type="PROSITE" id="PS50987"/>
    </source>
</evidence>
<accession>A0ABQ5N9F7</accession>
<organism evidence="5 6">
    <name type="scientific">Clostridium omnivorum</name>
    <dbReference type="NCBI Taxonomy" id="1604902"/>
    <lineage>
        <taxon>Bacteria</taxon>
        <taxon>Bacillati</taxon>
        <taxon>Bacillota</taxon>
        <taxon>Clostridia</taxon>
        <taxon>Eubacteriales</taxon>
        <taxon>Clostridiaceae</taxon>
        <taxon>Clostridium</taxon>
    </lineage>
</organism>
<reference evidence="5 6" key="1">
    <citation type="journal article" date="2024" name="Int. J. Syst. Evol. Microbiol.">
        <title>Clostridium omnivorum sp. nov., isolated from anoxic soil under the treatment of reductive soil disinfestation.</title>
        <authorList>
            <person name="Ueki A."/>
            <person name="Tonouchi A."/>
            <person name="Kaku N."/>
            <person name="Honma S."/>
            <person name="Ueki K."/>
        </authorList>
    </citation>
    <scope>NUCLEOTIDE SEQUENCE [LARGE SCALE GENOMIC DNA]</scope>
    <source>
        <strain evidence="5 6">E14</strain>
    </source>
</reference>
<dbReference type="SUPFAM" id="SSF46785">
    <property type="entry name" value="Winged helix' DNA-binding domain"/>
    <property type="match status" value="1"/>
</dbReference>
<feature type="domain" description="HTH arsR-type" evidence="4">
    <location>
        <begin position="255"/>
        <end position="349"/>
    </location>
</feature>
<dbReference type="SMART" id="SM00418">
    <property type="entry name" value="HTH_ARSR"/>
    <property type="match status" value="1"/>
</dbReference>
<evidence type="ECO:0000256" key="1">
    <source>
        <dbReference type="ARBA" id="ARBA00023015"/>
    </source>
</evidence>
<sequence>MRITFDEQMGHIVDIFTSLEFIAEDGDDEAFSKYQIKQNEKVERAIEELKESPNMNLEKIRFFFKDETKIFSSLLQIKELWNKNLTEVLDLIRNKGEDEIKYNLVKELTYGMALPEEEIQQITFSNESFIMFIKELNISAEGKWNLFLFTQDIKIYLEEFTVLINEYLPIYSKVTKKYSRYAEKEAQYYKDKIEEKGMGFINELLRDAVDTEEGIDEISVSFMFYNCYSIISSTVEKSRYLLTGIRCEELINKICGNTDIENNLLILKNLSDKTRYGILKLLSQRQSYGLELAERFKLTNATICYHMSYLQFSKLVQIEKKDHKAYYTLNKEVLRKCFEFFYKEFGLYK</sequence>
<dbReference type="PANTHER" id="PTHR33154:SF18">
    <property type="entry name" value="ARSENICAL RESISTANCE OPERON REPRESSOR"/>
    <property type="match status" value="1"/>
</dbReference>
<gene>
    <name evidence="5" type="ORF">bsdE14_30850</name>
</gene>
<keyword evidence="1" id="KW-0805">Transcription regulation</keyword>
<keyword evidence="3" id="KW-0804">Transcription</keyword>
<comment type="caution">
    <text evidence="5">The sequence shown here is derived from an EMBL/GenBank/DDBJ whole genome shotgun (WGS) entry which is preliminary data.</text>
</comment>
<dbReference type="InterPro" id="IPR036388">
    <property type="entry name" value="WH-like_DNA-bd_sf"/>
</dbReference>
<dbReference type="PROSITE" id="PS50987">
    <property type="entry name" value="HTH_ARSR_2"/>
    <property type="match status" value="1"/>
</dbReference>
<name>A0ABQ5N9F7_9CLOT</name>